<proteinExistence type="predicted"/>
<evidence type="ECO:0000313" key="2">
    <source>
        <dbReference type="Proteomes" id="UP000297890"/>
    </source>
</evidence>
<accession>A0A4Z0F5R6</accession>
<dbReference type="EMBL" id="SRIO01000019">
    <property type="protein sequence ID" value="TFZ81589.1"/>
    <property type="molecule type" value="Genomic_DNA"/>
</dbReference>
<dbReference type="RefSeq" id="WP_135282633.1">
    <property type="nucleotide sequence ID" value="NZ_SRIO01000019.1"/>
</dbReference>
<dbReference type="Pfam" id="PF13554">
    <property type="entry name" value="Phage_tail_terminator_5"/>
    <property type="match status" value="1"/>
</dbReference>
<dbReference type="Gene3D" id="3.30.2000.20">
    <property type="match status" value="1"/>
</dbReference>
<organism evidence="1 2">
    <name type="scientific">Candidatus Macondimonas diazotrophica</name>
    <dbReference type="NCBI Taxonomy" id="2305248"/>
    <lineage>
        <taxon>Bacteria</taxon>
        <taxon>Pseudomonadati</taxon>
        <taxon>Pseudomonadota</taxon>
        <taxon>Gammaproteobacteria</taxon>
        <taxon>Chromatiales</taxon>
        <taxon>Ectothiorhodospiraceae</taxon>
        <taxon>Candidatus Macondimonas</taxon>
    </lineage>
</organism>
<protein>
    <recommendedName>
        <fullName evidence="3">DUF3168 domain-containing protein</fullName>
    </recommendedName>
</protein>
<gene>
    <name evidence="1" type="ORF">E4680_11855</name>
</gene>
<reference evidence="1 2" key="1">
    <citation type="journal article" date="2019" name="ISME J.">
        <title>Candidatus Macondimonas diazotrophica, a novel gammaproteobacterial genus dominating crude-oil-contaminated coastal sediments.</title>
        <authorList>
            <person name="Karthikeyan S."/>
            <person name="Konstantinidis K."/>
        </authorList>
    </citation>
    <scope>NUCLEOTIDE SEQUENCE [LARGE SCALE GENOMIC DNA]</scope>
    <source>
        <strain evidence="1 2">KTK01</strain>
    </source>
</reference>
<comment type="caution">
    <text evidence="1">The sequence shown here is derived from an EMBL/GenBank/DDBJ whole genome shotgun (WGS) entry which is preliminary data.</text>
</comment>
<evidence type="ECO:0000313" key="1">
    <source>
        <dbReference type="EMBL" id="TFZ81589.1"/>
    </source>
</evidence>
<keyword evidence="2" id="KW-1185">Reference proteome</keyword>
<dbReference type="InterPro" id="IPR025395">
    <property type="entry name" value="Phage_tail_terminator-like"/>
</dbReference>
<evidence type="ECO:0008006" key="3">
    <source>
        <dbReference type="Google" id="ProtNLM"/>
    </source>
</evidence>
<name>A0A4Z0F5R6_9GAMM</name>
<dbReference type="AlphaFoldDB" id="A0A4Z0F5R6"/>
<dbReference type="Proteomes" id="UP000297890">
    <property type="component" value="Unassembled WGS sequence"/>
</dbReference>
<sequence>MSLQQALGEAQRRFRAWALTNHPTIPVDFPNAPFHEPDYGPYLVFRPVTGRITRGSIGRNAYSIQVGIIQVNAVYPLNEGAGPATNLCEDALSIFDEIEYRVGPTETMVFRLSSIDGESDANGKYTVVGSVPWERKRLIRSS</sequence>